<gene>
    <name evidence="2" type="ORF">VCR4J5_1650007</name>
</gene>
<evidence type="ECO:0000259" key="1">
    <source>
        <dbReference type="Pfam" id="PF13274"/>
    </source>
</evidence>
<name>A0ABM9QRN7_9VIBR</name>
<dbReference type="Pfam" id="PF13274">
    <property type="entry name" value="SocA_Panacea"/>
    <property type="match status" value="1"/>
</dbReference>
<feature type="domain" description="Antitoxin SocA-like Panacea" evidence="1">
    <location>
        <begin position="27"/>
        <end position="139"/>
    </location>
</feature>
<dbReference type="Proteomes" id="UP000049077">
    <property type="component" value="Unassembled WGS sequence"/>
</dbReference>
<dbReference type="InterPro" id="IPR025272">
    <property type="entry name" value="SocA_Panacea"/>
</dbReference>
<proteinExistence type="predicted"/>
<keyword evidence="3" id="KW-1185">Reference proteome</keyword>
<dbReference type="EMBL" id="CCJX01000074">
    <property type="protein sequence ID" value="CDT20938.1"/>
    <property type="molecule type" value="Genomic_DNA"/>
</dbReference>
<dbReference type="RefSeq" id="WP_057620423.1">
    <property type="nucleotide sequence ID" value="NZ_CAWMQT010000074.1"/>
</dbReference>
<protein>
    <recommendedName>
        <fullName evidence="1">Antitoxin SocA-like Panacea domain-containing protein</fullName>
    </recommendedName>
</protein>
<organism evidence="2 3">
    <name type="scientific">Vibrio crassostreae</name>
    <dbReference type="NCBI Taxonomy" id="246167"/>
    <lineage>
        <taxon>Bacteria</taxon>
        <taxon>Pseudomonadati</taxon>
        <taxon>Pseudomonadota</taxon>
        <taxon>Gammaproteobacteria</taxon>
        <taxon>Vibrionales</taxon>
        <taxon>Vibrionaceae</taxon>
        <taxon>Vibrio</taxon>
    </lineage>
</organism>
<sequence length="185" mass="21494">MFSEEKVTQMAAYFLLRNDRRLPYIKLIKLLYLAERKAFDKWGTSMSGDRFVSMPYGPVLSQTYNLIQAHAPEDDSPWQSTIKDEANHEVSLIDNLDVDDLDELSRSDCKIMDSVFESYGHMKPFDLVAYTHKQCAEWEDPQGSSYPIKPETIFRALGKNEDQVEKLIEKYREEQALDSIRASLR</sequence>
<reference evidence="2 3" key="1">
    <citation type="submission" date="2014-06" db="EMBL/GenBank/DDBJ databases">
        <authorList>
            <person name="Le Roux F."/>
        </authorList>
    </citation>
    <scope>NUCLEOTIDE SEQUENCE [LARGE SCALE GENOMIC DNA]</scope>
    <source>
        <strain evidence="2 3">J5-4</strain>
    </source>
</reference>
<accession>A0ABM9QRN7</accession>
<comment type="caution">
    <text evidence="2">The sequence shown here is derived from an EMBL/GenBank/DDBJ whole genome shotgun (WGS) entry which is preliminary data.</text>
</comment>
<evidence type="ECO:0000313" key="2">
    <source>
        <dbReference type="EMBL" id="CDT20938.1"/>
    </source>
</evidence>
<evidence type="ECO:0000313" key="3">
    <source>
        <dbReference type="Proteomes" id="UP000049077"/>
    </source>
</evidence>